<sequence length="358" mass="37978">MKRQALLAVVGAIVFLVAAQGTASVRTVSVPASAVAVAVPVPLSTADSPASDGPTTSLQAVAFRPIDTGNRAAVRQAVLKRLRPALATPVKWNGSTTDCVAGRPSTATQTATLKTVNFFRAMGQLTPVTFDAKLSAKAQKAALMMDAENSLSHAPPTSWPCYSAEGADAAGHSNLCLSCTGAESVAQYLADPGPNNTEAGHRRWLLYPFVKKMGSGITSGASALWVIPSRPAKVKSPAWVSWPTPGYFPNELDPGGRWSLSASNDKIDFARAKVTVRIAGGARLKVCQYKPTVHGRPDYGTPALVWEVADFALPTGVRSRRLDVTVSGIRTWNKADTALTKKKITRKYSVRYFNADVA</sequence>
<name>A0A9X1NG50_9ACTN</name>
<dbReference type="Proteomes" id="UP001138997">
    <property type="component" value="Unassembled WGS sequence"/>
</dbReference>
<feature type="domain" description="SCP" evidence="2">
    <location>
        <begin position="114"/>
        <end position="221"/>
    </location>
</feature>
<feature type="signal peptide" evidence="1">
    <location>
        <begin position="1"/>
        <end position="23"/>
    </location>
</feature>
<evidence type="ECO:0000313" key="3">
    <source>
        <dbReference type="EMBL" id="MCD5313415.1"/>
    </source>
</evidence>
<comment type="caution">
    <text evidence="3">The sequence shown here is derived from an EMBL/GenBank/DDBJ whole genome shotgun (WGS) entry which is preliminary data.</text>
</comment>
<accession>A0A9X1NG50</accession>
<protein>
    <submittedName>
        <fullName evidence="3">CAP domain-containing protein</fullName>
    </submittedName>
</protein>
<dbReference type="Pfam" id="PF00188">
    <property type="entry name" value="CAP"/>
    <property type="match status" value="1"/>
</dbReference>
<dbReference type="Gene3D" id="3.40.33.10">
    <property type="entry name" value="CAP"/>
    <property type="match status" value="1"/>
</dbReference>
<evidence type="ECO:0000259" key="2">
    <source>
        <dbReference type="Pfam" id="PF00188"/>
    </source>
</evidence>
<dbReference type="InterPro" id="IPR035940">
    <property type="entry name" value="CAP_sf"/>
</dbReference>
<dbReference type="SUPFAM" id="SSF55797">
    <property type="entry name" value="PR-1-like"/>
    <property type="match status" value="1"/>
</dbReference>
<organism evidence="3 4">
    <name type="scientific">Kineosporia babensis</name>
    <dbReference type="NCBI Taxonomy" id="499548"/>
    <lineage>
        <taxon>Bacteria</taxon>
        <taxon>Bacillati</taxon>
        <taxon>Actinomycetota</taxon>
        <taxon>Actinomycetes</taxon>
        <taxon>Kineosporiales</taxon>
        <taxon>Kineosporiaceae</taxon>
        <taxon>Kineosporia</taxon>
    </lineage>
</organism>
<dbReference type="AlphaFoldDB" id="A0A9X1NG50"/>
<keyword evidence="4" id="KW-1185">Reference proteome</keyword>
<dbReference type="InterPro" id="IPR014044">
    <property type="entry name" value="CAP_dom"/>
</dbReference>
<dbReference type="EMBL" id="JAJOMB010000011">
    <property type="protein sequence ID" value="MCD5313415.1"/>
    <property type="molecule type" value="Genomic_DNA"/>
</dbReference>
<dbReference type="RefSeq" id="WP_231444575.1">
    <property type="nucleotide sequence ID" value="NZ_JAJOMB010000011.1"/>
</dbReference>
<keyword evidence="1" id="KW-0732">Signal</keyword>
<evidence type="ECO:0000313" key="4">
    <source>
        <dbReference type="Proteomes" id="UP001138997"/>
    </source>
</evidence>
<reference evidence="3" key="1">
    <citation type="submission" date="2021-11" db="EMBL/GenBank/DDBJ databases">
        <title>Streptomyces corallinus and Kineosporia corallina sp. nov., two new coral-derived marine actinobacteria.</title>
        <authorList>
            <person name="Buangrab K."/>
            <person name="Sutthacheep M."/>
            <person name="Yeemin T."/>
            <person name="Harunari E."/>
            <person name="Igarashi Y."/>
            <person name="Sripreechasak P."/>
            <person name="Kanchanasin P."/>
            <person name="Tanasupawat S."/>
            <person name="Phongsopitanun W."/>
        </authorList>
    </citation>
    <scope>NUCLEOTIDE SEQUENCE</scope>
    <source>
        <strain evidence="3">JCM 31032</strain>
    </source>
</reference>
<gene>
    <name evidence="3" type="ORF">LR394_21130</name>
</gene>
<feature type="chain" id="PRO_5040803740" evidence="1">
    <location>
        <begin position="24"/>
        <end position="358"/>
    </location>
</feature>
<evidence type="ECO:0000256" key="1">
    <source>
        <dbReference type="SAM" id="SignalP"/>
    </source>
</evidence>
<proteinExistence type="predicted"/>
<dbReference type="CDD" id="cd05379">
    <property type="entry name" value="CAP_bacterial"/>
    <property type="match status" value="1"/>
</dbReference>